<proteinExistence type="predicted"/>
<sequence length="123" mass="14214">MMLSVLRKQQHQHSQLQQQLVQLQQQMQQSAEPDTFGLDNDIQEVRAGALALGRRIQAIEARLDELAEQQPNPDDLEPERRLYSRAVRMVELGADLDEIMRECELPRAEAELLFSLHQQKASR</sequence>
<keyword evidence="3" id="KW-1185">Reference proteome</keyword>
<feature type="coiled-coil region" evidence="1">
    <location>
        <begin position="6"/>
        <end position="69"/>
    </location>
</feature>
<gene>
    <name evidence="2" type="ORF">IC617_10390</name>
</gene>
<dbReference type="Proteomes" id="UP000638014">
    <property type="component" value="Unassembled WGS sequence"/>
</dbReference>
<accession>A0A8J6UGB9</accession>
<dbReference type="InterPro" id="IPR021244">
    <property type="entry name" value="DUF2802"/>
</dbReference>
<evidence type="ECO:0000313" key="3">
    <source>
        <dbReference type="Proteomes" id="UP000638014"/>
    </source>
</evidence>
<keyword evidence="1" id="KW-0175">Coiled coil</keyword>
<name>A0A8J6UGB9_9GAMM</name>
<dbReference type="EMBL" id="JACXAF010000012">
    <property type="protein sequence ID" value="MBD1389836.1"/>
    <property type="molecule type" value="Genomic_DNA"/>
</dbReference>
<dbReference type="AlphaFoldDB" id="A0A8J6UGB9"/>
<dbReference type="Pfam" id="PF10975">
    <property type="entry name" value="DUF2802"/>
    <property type="match status" value="1"/>
</dbReference>
<organism evidence="2 3">
    <name type="scientific">Neiella litorisoli</name>
    <dbReference type="NCBI Taxonomy" id="2771431"/>
    <lineage>
        <taxon>Bacteria</taxon>
        <taxon>Pseudomonadati</taxon>
        <taxon>Pseudomonadota</taxon>
        <taxon>Gammaproteobacteria</taxon>
        <taxon>Alteromonadales</taxon>
        <taxon>Echinimonadaceae</taxon>
        <taxon>Neiella</taxon>
    </lineage>
</organism>
<protein>
    <submittedName>
        <fullName evidence="2">DUF2802 domain-containing protein</fullName>
    </submittedName>
</protein>
<evidence type="ECO:0000256" key="1">
    <source>
        <dbReference type="SAM" id="Coils"/>
    </source>
</evidence>
<evidence type="ECO:0000313" key="2">
    <source>
        <dbReference type="EMBL" id="MBD1389836.1"/>
    </source>
</evidence>
<comment type="caution">
    <text evidence="2">The sequence shown here is derived from an EMBL/GenBank/DDBJ whole genome shotgun (WGS) entry which is preliminary data.</text>
</comment>
<reference evidence="2" key="1">
    <citation type="submission" date="2020-09" db="EMBL/GenBank/DDBJ databases">
        <title>A novel bacterium of genus Neiella, isolated from South China Sea.</title>
        <authorList>
            <person name="Huang H."/>
            <person name="Mo K."/>
            <person name="Hu Y."/>
        </authorList>
    </citation>
    <scope>NUCLEOTIDE SEQUENCE</scope>
    <source>
        <strain evidence="2">HB171785</strain>
    </source>
</reference>